<dbReference type="Pfam" id="PF03123">
    <property type="entry name" value="CAT_RBD"/>
    <property type="match status" value="1"/>
</dbReference>
<dbReference type="PANTHER" id="PTHR30185">
    <property type="entry name" value="CRYPTIC BETA-GLUCOSIDE BGL OPERON ANTITERMINATOR"/>
    <property type="match status" value="1"/>
</dbReference>
<evidence type="ECO:0000256" key="1">
    <source>
        <dbReference type="ARBA" id="ARBA00022737"/>
    </source>
</evidence>
<dbReference type="Gene3D" id="1.10.1790.10">
    <property type="entry name" value="PRD domain"/>
    <property type="match status" value="2"/>
</dbReference>
<dbReference type="Gene3D" id="2.30.24.10">
    <property type="entry name" value="CAT RNA-binding domain"/>
    <property type="match status" value="1"/>
</dbReference>
<comment type="caution">
    <text evidence="3">The sequence shown here is derived from an EMBL/GenBank/DDBJ whole genome shotgun (WGS) entry which is preliminary data.</text>
</comment>
<feature type="domain" description="PRD" evidence="2">
    <location>
        <begin position="177"/>
        <end position="284"/>
    </location>
</feature>
<dbReference type="GO" id="GO:0003723">
    <property type="term" value="F:RNA binding"/>
    <property type="evidence" value="ECO:0007669"/>
    <property type="project" value="InterPro"/>
</dbReference>
<keyword evidence="1" id="KW-0677">Repeat</keyword>
<dbReference type="InterPro" id="IPR011608">
    <property type="entry name" value="PRD"/>
</dbReference>
<dbReference type="InterPro" id="IPR050661">
    <property type="entry name" value="BglG_antiterminators"/>
</dbReference>
<dbReference type="SUPFAM" id="SSF50151">
    <property type="entry name" value="SacY-like RNA-binding domain"/>
    <property type="match status" value="1"/>
</dbReference>
<dbReference type="PANTHER" id="PTHR30185:SF15">
    <property type="entry name" value="CRYPTIC BETA-GLUCOSIDE BGL OPERON ANTITERMINATOR"/>
    <property type="match status" value="1"/>
</dbReference>
<sequence>MIVNVKVKRRINNNVVLATDVGSKGLEGILIGKGIGFNVHPGDFINKDNIQNVYLPSKNYNITQMAAVLTDASNDDINLVIKIIQYIDSKIEKKINGGLFFGLLDHISFTLHRYYQGMNIKSPLEWEIKHFYPVIYKLGLDVVNIIDKEKNVKLPNSEAAFIALHVINNTENLTSVDETIDWIEVSRDVNKIISISSNNKIDQQSIAYQRFINHLRYLVLRLSSKERVKNNSTNPQMLKMIMTQYSNEYSISKKISDYLSKRYGSRISKDEQLYLTLHLIRLLN</sequence>
<dbReference type="InterPro" id="IPR004341">
    <property type="entry name" value="CAT_RNA-bd_dom"/>
</dbReference>
<dbReference type="SMART" id="SM01061">
    <property type="entry name" value="CAT_RBD"/>
    <property type="match status" value="1"/>
</dbReference>
<proteinExistence type="predicted"/>
<dbReference type="InterPro" id="IPR036634">
    <property type="entry name" value="PRD_sf"/>
</dbReference>
<evidence type="ECO:0000259" key="2">
    <source>
        <dbReference type="PROSITE" id="PS51372"/>
    </source>
</evidence>
<feature type="domain" description="PRD" evidence="2">
    <location>
        <begin position="71"/>
        <end position="176"/>
    </location>
</feature>
<dbReference type="PROSITE" id="PS51372">
    <property type="entry name" value="PRD_2"/>
    <property type="match status" value="2"/>
</dbReference>
<reference evidence="3 4" key="1">
    <citation type="submission" date="2018-07" db="EMBL/GenBank/DDBJ databases">
        <title>Genome sequences of six Lactobacillus spp. isolated from bumble bee guts.</title>
        <authorList>
            <person name="Motta E.V.S."/>
            <person name="Moran N.A."/>
        </authorList>
    </citation>
    <scope>NUCLEOTIDE SEQUENCE [LARGE SCALE GENOMIC DNA]</scope>
    <source>
        <strain evidence="3 4">LV-8.1</strain>
    </source>
</reference>
<organism evidence="3 4">
    <name type="scientific">Bombilactobacillus bombi</name>
    <dbReference type="NCBI Taxonomy" id="1303590"/>
    <lineage>
        <taxon>Bacteria</taxon>
        <taxon>Bacillati</taxon>
        <taxon>Bacillota</taxon>
        <taxon>Bacilli</taxon>
        <taxon>Lactobacillales</taxon>
        <taxon>Lactobacillaceae</taxon>
        <taxon>Bombilactobacillus</taxon>
    </lineage>
</organism>
<evidence type="ECO:0000313" key="3">
    <source>
        <dbReference type="EMBL" id="RHW48230.1"/>
    </source>
</evidence>
<dbReference type="InterPro" id="IPR036650">
    <property type="entry name" value="CAT_RNA-bd_dom_sf"/>
</dbReference>
<dbReference type="AlphaFoldDB" id="A0A417ZC52"/>
<name>A0A417ZC52_9LACO</name>
<dbReference type="EMBL" id="QOCS01000006">
    <property type="protein sequence ID" value="RHW48230.1"/>
    <property type="molecule type" value="Genomic_DNA"/>
</dbReference>
<protein>
    <recommendedName>
        <fullName evidence="2">PRD domain-containing protein</fullName>
    </recommendedName>
</protein>
<dbReference type="GO" id="GO:0006355">
    <property type="term" value="P:regulation of DNA-templated transcription"/>
    <property type="evidence" value="ECO:0007669"/>
    <property type="project" value="InterPro"/>
</dbReference>
<evidence type="ECO:0000313" key="4">
    <source>
        <dbReference type="Proteomes" id="UP000284822"/>
    </source>
</evidence>
<dbReference type="Proteomes" id="UP000284822">
    <property type="component" value="Unassembled WGS sequence"/>
</dbReference>
<gene>
    <name evidence="3" type="ORF">DS832_02640</name>
</gene>
<dbReference type="Pfam" id="PF00874">
    <property type="entry name" value="PRD"/>
    <property type="match status" value="2"/>
</dbReference>
<dbReference type="SUPFAM" id="SSF63520">
    <property type="entry name" value="PTS-regulatory domain, PRD"/>
    <property type="match status" value="2"/>
</dbReference>
<accession>A0A417ZC52</accession>